<evidence type="ECO:0000256" key="2">
    <source>
        <dbReference type="SAM" id="Phobius"/>
    </source>
</evidence>
<accession>A0ABU9GT85</accession>
<evidence type="ECO:0000313" key="5">
    <source>
        <dbReference type="Proteomes" id="UP001369082"/>
    </source>
</evidence>
<name>A0ABU9GT85_9GAMM</name>
<dbReference type="Proteomes" id="UP001369082">
    <property type="component" value="Unassembled WGS sequence"/>
</dbReference>
<reference evidence="4 5" key="1">
    <citation type="submission" date="2024-02" db="EMBL/GenBank/DDBJ databases">
        <title>Bacteria isolated from the canopy kelp, Nereocystis luetkeana.</title>
        <authorList>
            <person name="Pfister C.A."/>
            <person name="Younker I.T."/>
            <person name="Light S.H."/>
        </authorList>
    </citation>
    <scope>NUCLEOTIDE SEQUENCE [LARGE SCALE GENOMIC DNA]</scope>
    <source>
        <strain evidence="4 5">TI.1.05</strain>
    </source>
</reference>
<proteinExistence type="predicted"/>
<dbReference type="InterPro" id="IPR013517">
    <property type="entry name" value="FG-GAP"/>
</dbReference>
<feature type="transmembrane region" description="Helical" evidence="2">
    <location>
        <begin position="7"/>
        <end position="30"/>
    </location>
</feature>
<dbReference type="Gene3D" id="2.130.10.130">
    <property type="entry name" value="Integrin alpha, N-terminal"/>
    <property type="match status" value="2"/>
</dbReference>
<dbReference type="Pfam" id="PF07593">
    <property type="entry name" value="UnbV_ASPIC"/>
    <property type="match status" value="1"/>
</dbReference>
<dbReference type="InterPro" id="IPR011519">
    <property type="entry name" value="UnbV_ASPIC"/>
</dbReference>
<protein>
    <submittedName>
        <fullName evidence="4">VCBS repeat-containing protein</fullName>
    </submittedName>
</protein>
<keyword evidence="2" id="KW-0472">Membrane</keyword>
<dbReference type="Pfam" id="PF13517">
    <property type="entry name" value="FG-GAP_3"/>
    <property type="match status" value="2"/>
</dbReference>
<organism evidence="4 5">
    <name type="scientific">Psychromonas aquatilis</name>
    <dbReference type="NCBI Taxonomy" id="2005072"/>
    <lineage>
        <taxon>Bacteria</taxon>
        <taxon>Pseudomonadati</taxon>
        <taxon>Pseudomonadota</taxon>
        <taxon>Gammaproteobacteria</taxon>
        <taxon>Alteromonadales</taxon>
        <taxon>Psychromonadaceae</taxon>
        <taxon>Psychromonas</taxon>
    </lineage>
</organism>
<dbReference type="InterPro" id="IPR027039">
    <property type="entry name" value="Crtac1"/>
</dbReference>
<evidence type="ECO:0000313" key="4">
    <source>
        <dbReference type="EMBL" id="MEL0630471.1"/>
    </source>
</evidence>
<dbReference type="PANTHER" id="PTHR16026:SF0">
    <property type="entry name" value="CARTILAGE ACIDIC PROTEIN 1"/>
    <property type="match status" value="1"/>
</dbReference>
<dbReference type="InterPro" id="IPR028994">
    <property type="entry name" value="Integrin_alpha_N"/>
</dbReference>
<dbReference type="PANTHER" id="PTHR16026">
    <property type="entry name" value="CARTILAGE ACIDIC PROTEIN 1"/>
    <property type="match status" value="1"/>
</dbReference>
<keyword evidence="2" id="KW-1133">Transmembrane helix</keyword>
<keyword evidence="5" id="KW-1185">Reference proteome</keyword>
<keyword evidence="2" id="KW-0812">Transmembrane</keyword>
<gene>
    <name evidence="4" type="ORF">V6256_12715</name>
</gene>
<evidence type="ECO:0000259" key="3">
    <source>
        <dbReference type="Pfam" id="PF07593"/>
    </source>
</evidence>
<keyword evidence="1" id="KW-0732">Signal</keyword>
<feature type="domain" description="ASPIC/UnbV" evidence="3">
    <location>
        <begin position="461"/>
        <end position="527"/>
    </location>
</feature>
<sequence length="533" mass="59158">MSRWKKISLIVIGILICISFFFTRIVTFIIQGAEQEQGETDLRFTEISTDFTHQSDFVAGLPFMALSTIDIDNDNIDEIFVGGGIGQQDSLQKYVDNSLVSVSTLGWFDKANDDPTYGAASIDANNDGWVDLFVARSSGVYLYENTGEGFIGKKIEFPLDKKSLPLSISFGDINNDGAVDLYVSNYIRPEYVEGETIFNQVYGGISNLLLNNGDNTFTDITKSSGVFEQHNTFTAVFVDLNNNGLSDLVVAQDTGFVRVFKNNGDLTFDSIELPVTYSYPMGIAVSDYNNDGLLDLYFSNVGKTLPDFLVVGDLTDEQTLNKDYILLENQGDFKFKDTALANNAAKYGFGWGLVSYDFNNDSLADYLITQNYIRFPAVEYLDLYPGNLLQQYQDNTFKPVEEVAGIANKHFGVTTVVSDFNQDGWPDAVIGNLNGKLRAFINNGGERHWLKVRFKDQTDSLGAIVTLTMDNGQTYTNQFYSSEGLGSDQTSDLFFGLDNQTDIKSIQVSYQNGNTVSIDSPQVDSTINLADYQ</sequence>
<dbReference type="RefSeq" id="WP_341598598.1">
    <property type="nucleotide sequence ID" value="NZ_JBAKAZ010000057.1"/>
</dbReference>
<dbReference type="EMBL" id="JBAKAZ010000057">
    <property type="protein sequence ID" value="MEL0630471.1"/>
    <property type="molecule type" value="Genomic_DNA"/>
</dbReference>
<comment type="caution">
    <text evidence="4">The sequence shown here is derived from an EMBL/GenBank/DDBJ whole genome shotgun (WGS) entry which is preliminary data.</text>
</comment>
<evidence type="ECO:0000256" key="1">
    <source>
        <dbReference type="ARBA" id="ARBA00022729"/>
    </source>
</evidence>
<dbReference type="SUPFAM" id="SSF69318">
    <property type="entry name" value="Integrin alpha N-terminal domain"/>
    <property type="match status" value="2"/>
</dbReference>